<reference evidence="2 3" key="1">
    <citation type="journal article" date="2023" name="Int. J. Syst. Evol. Microbiol.">
        <title>Ligilactobacillus ubinensis sp. nov., a novel species isolated from the wild ferment of a durian fruit (Durio zibethinus).</title>
        <authorList>
            <person name="Heng Y.C."/>
            <person name="Menon N."/>
            <person name="Chen B."/>
            <person name="Loo B.Z.L."/>
            <person name="Wong G.W.J."/>
            <person name="Lim A.C.H."/>
            <person name="Silvaraju S."/>
            <person name="Kittelmann S."/>
        </authorList>
    </citation>
    <scope>NUCLEOTIDE SEQUENCE [LARGE SCALE GENOMIC DNA]</scope>
    <source>
        <strain evidence="2 3">WILCCON 0076</strain>
    </source>
</reference>
<dbReference type="InterPro" id="IPR020215">
    <property type="entry name" value="EbsA-like"/>
</dbReference>
<evidence type="ECO:0000256" key="1">
    <source>
        <dbReference type="SAM" id="Phobius"/>
    </source>
</evidence>
<proteinExistence type="predicted"/>
<keyword evidence="1" id="KW-1133">Transmembrane helix</keyword>
<feature type="transmembrane region" description="Helical" evidence="1">
    <location>
        <begin position="38"/>
        <end position="58"/>
    </location>
</feature>
<sequence>MQKKFYYQPDIATSVTCWSYTAMILLASLLLWLEITVFQVWTVIAFVLFLLVAGIQILRRRLIINENKITIQAVIPLNNKEINLNELVAVKKKKQRILLETKYIKYTLLVRSKTQNNIYNILKSFV</sequence>
<comment type="caution">
    <text evidence="2">The sequence shown here is derived from an EMBL/GenBank/DDBJ whole genome shotgun (WGS) entry which is preliminary data.</text>
</comment>
<organism evidence="2 3">
    <name type="scientific">Ligilactobacillus ubinensis</name>
    <dbReference type="NCBI Taxonomy" id="2876789"/>
    <lineage>
        <taxon>Bacteria</taxon>
        <taxon>Bacillati</taxon>
        <taxon>Bacillota</taxon>
        <taxon>Bacilli</taxon>
        <taxon>Lactobacillales</taxon>
        <taxon>Lactobacillaceae</taxon>
        <taxon>Ligilactobacillus</taxon>
    </lineage>
</organism>
<dbReference type="AlphaFoldDB" id="A0A9X2JLK9"/>
<name>A0A9X2JLK9_9LACO</name>
<keyword evidence="3" id="KW-1185">Reference proteome</keyword>
<keyword evidence="1" id="KW-0472">Membrane</keyword>
<accession>A0A9X2JLK9</accession>
<evidence type="ECO:0000313" key="2">
    <source>
        <dbReference type="EMBL" id="MCP0886171.1"/>
    </source>
</evidence>
<dbReference type="Proteomes" id="UP001139006">
    <property type="component" value="Unassembled WGS sequence"/>
</dbReference>
<dbReference type="Pfam" id="PF17255">
    <property type="entry name" value="EbsA"/>
    <property type="match status" value="1"/>
</dbReference>
<protein>
    <submittedName>
        <fullName evidence="2">EbsA family protein</fullName>
    </submittedName>
</protein>
<dbReference type="EMBL" id="JAIULA010000003">
    <property type="protein sequence ID" value="MCP0886171.1"/>
    <property type="molecule type" value="Genomic_DNA"/>
</dbReference>
<gene>
    <name evidence="2" type="ORF">LB941_02325</name>
</gene>
<keyword evidence="1" id="KW-0812">Transmembrane</keyword>
<dbReference type="RefSeq" id="WP_253359149.1">
    <property type="nucleotide sequence ID" value="NZ_JAIULA010000003.1"/>
</dbReference>
<feature type="transmembrane region" description="Helical" evidence="1">
    <location>
        <begin position="12"/>
        <end position="32"/>
    </location>
</feature>
<evidence type="ECO:0000313" key="3">
    <source>
        <dbReference type="Proteomes" id="UP001139006"/>
    </source>
</evidence>